<accession>A0A8H7QR36</accession>
<dbReference type="AlphaFoldDB" id="A0A8H7QR36"/>
<dbReference type="Gene3D" id="1.10.30.10">
    <property type="entry name" value="High mobility group box domain"/>
    <property type="match status" value="2"/>
</dbReference>
<gene>
    <name evidence="4" type="ORF">INT47_006499</name>
</gene>
<dbReference type="InterPro" id="IPR050342">
    <property type="entry name" value="HMGB"/>
</dbReference>
<dbReference type="Pfam" id="PF00505">
    <property type="entry name" value="HMG_box"/>
    <property type="match status" value="1"/>
</dbReference>
<dbReference type="OrthoDB" id="5550281at2759"/>
<keyword evidence="5" id="KW-1185">Reference proteome</keyword>
<dbReference type="PANTHER" id="PTHR48112">
    <property type="entry name" value="HIGH MOBILITY GROUP PROTEIN DSP1"/>
    <property type="match status" value="1"/>
</dbReference>
<feature type="domain" description="HMG box" evidence="3">
    <location>
        <begin position="34"/>
        <end position="106"/>
    </location>
</feature>
<dbReference type="InterPro" id="IPR036910">
    <property type="entry name" value="HMG_box_dom_sf"/>
</dbReference>
<organism evidence="4 5">
    <name type="scientific">Mucor saturninus</name>
    <dbReference type="NCBI Taxonomy" id="64648"/>
    <lineage>
        <taxon>Eukaryota</taxon>
        <taxon>Fungi</taxon>
        <taxon>Fungi incertae sedis</taxon>
        <taxon>Mucoromycota</taxon>
        <taxon>Mucoromycotina</taxon>
        <taxon>Mucoromycetes</taxon>
        <taxon>Mucorales</taxon>
        <taxon>Mucorineae</taxon>
        <taxon>Mucoraceae</taxon>
        <taxon>Mucor</taxon>
    </lineage>
</organism>
<name>A0A8H7QR36_9FUNG</name>
<reference evidence="4" key="1">
    <citation type="submission" date="2020-12" db="EMBL/GenBank/DDBJ databases">
        <title>Metabolic potential, ecology and presence of endohyphal bacteria is reflected in genomic diversity of Mucoromycotina.</title>
        <authorList>
            <person name="Muszewska A."/>
            <person name="Okrasinska A."/>
            <person name="Steczkiewicz K."/>
            <person name="Drgas O."/>
            <person name="Orlowska M."/>
            <person name="Perlinska-Lenart U."/>
            <person name="Aleksandrzak-Piekarczyk T."/>
            <person name="Szatraj K."/>
            <person name="Zielenkiewicz U."/>
            <person name="Pilsyk S."/>
            <person name="Malc E."/>
            <person name="Mieczkowski P."/>
            <person name="Kruszewska J.S."/>
            <person name="Biernat P."/>
            <person name="Pawlowska J."/>
        </authorList>
    </citation>
    <scope>NUCLEOTIDE SEQUENCE</scope>
    <source>
        <strain evidence="4">WA0000017839</strain>
    </source>
</reference>
<evidence type="ECO:0000259" key="3">
    <source>
        <dbReference type="PROSITE" id="PS50118"/>
    </source>
</evidence>
<feature type="DNA-binding region" description="HMG box" evidence="2">
    <location>
        <begin position="34"/>
        <end position="106"/>
    </location>
</feature>
<keyword evidence="2" id="KW-0539">Nucleus</keyword>
<dbReference type="SUPFAM" id="SSF47095">
    <property type="entry name" value="HMG-box"/>
    <property type="match status" value="2"/>
</dbReference>
<protein>
    <recommendedName>
        <fullName evidence="3">HMG box domain-containing protein</fullName>
    </recommendedName>
</protein>
<dbReference type="PANTHER" id="PTHR48112:SF22">
    <property type="entry name" value="MITOCHONDRIAL TRANSCRIPTION FACTOR A, ISOFORM B"/>
    <property type="match status" value="1"/>
</dbReference>
<dbReference type="InterPro" id="IPR009071">
    <property type="entry name" value="HMG_box_dom"/>
</dbReference>
<sequence>MSFIKSFSNLVLTRSLSTRSLHPKKFVSILENVPIKPRNPWQIYLRENINNYKNENGKVELKVATRLMGDKWKALDETEKARCKKIYEQEVEAHNIKKNEALKNATPQQFFEENRLRRKYKLNLIKDPSQPKRPMNSFMYFLQHLRETKDPVMKRGDVKEQATSASDLYKALSEAEKAVRHIINDKQDNVLICLQMIK</sequence>
<proteinExistence type="predicted"/>
<evidence type="ECO:0000313" key="4">
    <source>
        <dbReference type="EMBL" id="KAG2196153.1"/>
    </source>
</evidence>
<evidence type="ECO:0000256" key="1">
    <source>
        <dbReference type="ARBA" id="ARBA00023125"/>
    </source>
</evidence>
<evidence type="ECO:0000313" key="5">
    <source>
        <dbReference type="Proteomes" id="UP000603453"/>
    </source>
</evidence>
<keyword evidence="1 2" id="KW-0238">DNA-binding</keyword>
<dbReference type="CDD" id="cd00084">
    <property type="entry name" value="HMG-box_SF"/>
    <property type="match status" value="1"/>
</dbReference>
<evidence type="ECO:0000256" key="2">
    <source>
        <dbReference type="PROSITE-ProRule" id="PRU00267"/>
    </source>
</evidence>
<dbReference type="GO" id="GO:0003677">
    <property type="term" value="F:DNA binding"/>
    <property type="evidence" value="ECO:0007669"/>
    <property type="project" value="UniProtKB-UniRule"/>
</dbReference>
<comment type="caution">
    <text evidence="4">The sequence shown here is derived from an EMBL/GenBank/DDBJ whole genome shotgun (WGS) entry which is preliminary data.</text>
</comment>
<dbReference type="SMART" id="SM00398">
    <property type="entry name" value="HMG"/>
    <property type="match status" value="2"/>
</dbReference>
<dbReference type="GO" id="GO:0005634">
    <property type="term" value="C:nucleus"/>
    <property type="evidence" value="ECO:0007669"/>
    <property type="project" value="UniProtKB-UniRule"/>
</dbReference>
<dbReference type="Proteomes" id="UP000603453">
    <property type="component" value="Unassembled WGS sequence"/>
</dbReference>
<dbReference type="EMBL" id="JAEPRD010000153">
    <property type="protein sequence ID" value="KAG2196153.1"/>
    <property type="molecule type" value="Genomic_DNA"/>
</dbReference>
<dbReference type="PROSITE" id="PS50118">
    <property type="entry name" value="HMG_BOX_2"/>
    <property type="match status" value="1"/>
</dbReference>